<dbReference type="AlphaFoldDB" id="A0A4R4DV60"/>
<protein>
    <submittedName>
        <fullName evidence="3">DUF998 domain-containing protein</fullName>
    </submittedName>
</protein>
<keyword evidence="2" id="KW-0472">Membrane</keyword>
<feature type="compositionally biased region" description="Basic and acidic residues" evidence="1">
    <location>
        <begin position="371"/>
        <end position="383"/>
    </location>
</feature>
<keyword evidence="2" id="KW-1133">Transmembrane helix</keyword>
<reference evidence="3 4" key="1">
    <citation type="submission" date="2019-03" db="EMBL/GenBank/DDBJ databases">
        <authorList>
            <person name="Kim M.K.M."/>
        </authorList>
    </citation>
    <scope>NUCLEOTIDE SEQUENCE [LARGE SCALE GENOMIC DNA]</scope>
    <source>
        <strain evidence="3 4">17J68-15</strain>
    </source>
</reference>
<dbReference type="EMBL" id="SKFH01000041">
    <property type="protein sequence ID" value="TCZ66934.1"/>
    <property type="molecule type" value="Genomic_DNA"/>
</dbReference>
<dbReference type="RefSeq" id="WP_131853787.1">
    <property type="nucleotide sequence ID" value="NZ_SKFH01000041.1"/>
</dbReference>
<dbReference type="InterPro" id="IPR009339">
    <property type="entry name" value="DUF998"/>
</dbReference>
<feature type="transmembrane region" description="Helical" evidence="2">
    <location>
        <begin position="269"/>
        <end position="288"/>
    </location>
</feature>
<feature type="transmembrane region" description="Helical" evidence="2">
    <location>
        <begin position="295"/>
        <end position="315"/>
    </location>
</feature>
<gene>
    <name evidence="3" type="ORF">E0486_16435</name>
</gene>
<comment type="caution">
    <text evidence="3">The sequence shown here is derived from an EMBL/GenBank/DDBJ whole genome shotgun (WGS) entry which is preliminary data.</text>
</comment>
<evidence type="ECO:0000256" key="2">
    <source>
        <dbReference type="SAM" id="Phobius"/>
    </source>
</evidence>
<name>A0A4R4DV60_9BACT</name>
<evidence type="ECO:0000313" key="3">
    <source>
        <dbReference type="EMBL" id="TCZ66934.1"/>
    </source>
</evidence>
<feature type="transmembrane region" description="Helical" evidence="2">
    <location>
        <begin position="156"/>
        <end position="173"/>
    </location>
</feature>
<dbReference type="Proteomes" id="UP000295164">
    <property type="component" value="Unassembled WGS sequence"/>
</dbReference>
<accession>A0A4R4DV60</accession>
<keyword evidence="4" id="KW-1185">Reference proteome</keyword>
<sequence length="383" mass="41322">MHTALTYHPQEPAAERTSSQSKGERTALLTVLAYEGLGALLGGALLVAAPDGRLMDMPVAMMRGVFPDFRVPGLILFALGLLSTAAFGAVWRRGRADWLLSALALGGLLVWFWVEIAILQQLHWLHAMWGLPVLLGVETALPLLPNRAARLRQAALWSGILASLLYVAINVIVPPHWPGYNSAAQTVSELSAIGAPTRVLWNVLATPYTLLMLAFGWVVWASAGYNRRLRSTGILLLAYAALGICWPFAPMHLREALAAGGGGITDTLHITLGVVTQALFFCALGFAAGALGRGFLYYSLFSFLLLLVFGTLTFLDAPALARNLPTPLIGVWERINIGVFLLWVVVLALQLLRTGRSPALHAVRGAGSDPDAERRHDSDLLID</sequence>
<feature type="transmembrane region" description="Helical" evidence="2">
    <location>
        <begin position="26"/>
        <end position="49"/>
    </location>
</feature>
<feature type="transmembrane region" description="Helical" evidence="2">
    <location>
        <begin position="69"/>
        <end position="91"/>
    </location>
</feature>
<feature type="transmembrane region" description="Helical" evidence="2">
    <location>
        <begin position="335"/>
        <end position="352"/>
    </location>
</feature>
<organism evidence="3 4">
    <name type="scientific">Flaviaesturariibacter aridisoli</name>
    <dbReference type="NCBI Taxonomy" id="2545761"/>
    <lineage>
        <taxon>Bacteria</taxon>
        <taxon>Pseudomonadati</taxon>
        <taxon>Bacteroidota</taxon>
        <taxon>Chitinophagia</taxon>
        <taxon>Chitinophagales</taxon>
        <taxon>Chitinophagaceae</taxon>
        <taxon>Flaviaestuariibacter</taxon>
    </lineage>
</organism>
<feature type="transmembrane region" description="Helical" evidence="2">
    <location>
        <begin position="124"/>
        <end position="144"/>
    </location>
</feature>
<evidence type="ECO:0000313" key="4">
    <source>
        <dbReference type="Proteomes" id="UP000295164"/>
    </source>
</evidence>
<feature type="region of interest" description="Disordered" evidence="1">
    <location>
        <begin position="1"/>
        <end position="22"/>
    </location>
</feature>
<evidence type="ECO:0000256" key="1">
    <source>
        <dbReference type="SAM" id="MobiDB-lite"/>
    </source>
</evidence>
<feature type="transmembrane region" description="Helical" evidence="2">
    <location>
        <begin position="232"/>
        <end position="249"/>
    </location>
</feature>
<keyword evidence="2" id="KW-0812">Transmembrane</keyword>
<feature type="region of interest" description="Disordered" evidence="1">
    <location>
        <begin position="362"/>
        <end position="383"/>
    </location>
</feature>
<feature type="transmembrane region" description="Helical" evidence="2">
    <location>
        <begin position="98"/>
        <end position="118"/>
    </location>
</feature>
<proteinExistence type="predicted"/>
<dbReference type="OrthoDB" id="657164at2"/>
<dbReference type="Pfam" id="PF06197">
    <property type="entry name" value="DUF998"/>
    <property type="match status" value="1"/>
</dbReference>
<feature type="transmembrane region" description="Helical" evidence="2">
    <location>
        <begin position="199"/>
        <end position="220"/>
    </location>
</feature>